<feature type="transmembrane region" description="Helical" evidence="10">
    <location>
        <begin position="252"/>
        <end position="271"/>
    </location>
</feature>
<evidence type="ECO:0000259" key="11">
    <source>
        <dbReference type="Pfam" id="PF00999"/>
    </source>
</evidence>
<evidence type="ECO:0000256" key="8">
    <source>
        <dbReference type="ARBA" id="ARBA00023201"/>
    </source>
</evidence>
<keyword evidence="13" id="KW-1185">Reference proteome</keyword>
<keyword evidence="3 9" id="KW-0812">Transmembrane</keyword>
<feature type="transmembrane region" description="Helical" evidence="10">
    <location>
        <begin position="114"/>
        <end position="139"/>
    </location>
</feature>
<comment type="similarity">
    <text evidence="9">Belongs to the monovalent cation:proton antiporter 1 (CPA1) transporter (TC 2.A.36) family.</text>
</comment>
<keyword evidence="5" id="KW-0915">Sodium</keyword>
<protein>
    <recommendedName>
        <fullName evidence="9">Sodium/hydrogen exchanger</fullName>
    </recommendedName>
</protein>
<keyword evidence="2 9" id="KW-0813">Transport</keyword>
<evidence type="ECO:0000256" key="10">
    <source>
        <dbReference type="SAM" id="Phobius"/>
    </source>
</evidence>
<comment type="subcellular location">
    <subcellularLocation>
        <location evidence="1">Membrane</location>
        <topology evidence="1">Multi-pass membrane protein</topology>
    </subcellularLocation>
</comment>
<keyword evidence="8 9" id="KW-0739">Sodium transport</keyword>
<accession>A0AA36CAF4</accession>
<dbReference type="Proteomes" id="UP001177023">
    <property type="component" value="Unassembled WGS sequence"/>
</dbReference>
<feature type="domain" description="Cation/H+ exchanger transmembrane" evidence="11">
    <location>
        <begin position="38"/>
        <end position="272"/>
    </location>
</feature>
<evidence type="ECO:0000256" key="1">
    <source>
        <dbReference type="ARBA" id="ARBA00004141"/>
    </source>
</evidence>
<dbReference type="Gene3D" id="6.10.140.1330">
    <property type="match status" value="1"/>
</dbReference>
<name>A0AA36CAF4_9BILA</name>
<dbReference type="InterPro" id="IPR018422">
    <property type="entry name" value="Cation/H_exchanger_CPA1"/>
</dbReference>
<dbReference type="GO" id="GO:0015386">
    <property type="term" value="F:potassium:proton antiporter activity"/>
    <property type="evidence" value="ECO:0007669"/>
    <property type="project" value="TreeGrafter"/>
</dbReference>
<keyword evidence="6 9" id="KW-0406">Ion transport</keyword>
<feature type="non-terminal residue" evidence="12">
    <location>
        <position position="272"/>
    </location>
</feature>
<keyword evidence="9" id="KW-0050">Antiport</keyword>
<proteinExistence type="inferred from homology"/>
<evidence type="ECO:0000256" key="5">
    <source>
        <dbReference type="ARBA" id="ARBA00023053"/>
    </source>
</evidence>
<feature type="non-terminal residue" evidence="12">
    <location>
        <position position="1"/>
    </location>
</feature>
<dbReference type="PANTHER" id="PTHR10110">
    <property type="entry name" value="SODIUM/HYDROGEN EXCHANGER"/>
    <property type="match status" value="1"/>
</dbReference>
<evidence type="ECO:0000256" key="7">
    <source>
        <dbReference type="ARBA" id="ARBA00023136"/>
    </source>
</evidence>
<dbReference type="Pfam" id="PF00999">
    <property type="entry name" value="Na_H_Exchanger"/>
    <property type="match status" value="1"/>
</dbReference>
<evidence type="ECO:0000313" key="12">
    <source>
        <dbReference type="EMBL" id="CAJ0564779.1"/>
    </source>
</evidence>
<dbReference type="AlphaFoldDB" id="A0AA36CAF4"/>
<dbReference type="EMBL" id="CATQJA010000914">
    <property type="protein sequence ID" value="CAJ0564779.1"/>
    <property type="molecule type" value="Genomic_DNA"/>
</dbReference>
<evidence type="ECO:0000256" key="9">
    <source>
        <dbReference type="RuleBase" id="RU003722"/>
    </source>
</evidence>
<evidence type="ECO:0000256" key="4">
    <source>
        <dbReference type="ARBA" id="ARBA00022989"/>
    </source>
</evidence>
<dbReference type="InterPro" id="IPR006153">
    <property type="entry name" value="Cation/H_exchanger_TM"/>
</dbReference>
<dbReference type="GO" id="GO:0051453">
    <property type="term" value="P:regulation of intracellular pH"/>
    <property type="evidence" value="ECO:0007669"/>
    <property type="project" value="TreeGrafter"/>
</dbReference>
<feature type="transmembrane region" description="Helical" evidence="10">
    <location>
        <begin position="151"/>
        <end position="170"/>
    </location>
</feature>
<feature type="transmembrane region" description="Helical" evidence="10">
    <location>
        <begin position="26"/>
        <end position="44"/>
    </location>
</feature>
<reference evidence="12" key="1">
    <citation type="submission" date="2023-06" db="EMBL/GenBank/DDBJ databases">
        <authorList>
            <person name="Delattre M."/>
        </authorList>
    </citation>
    <scope>NUCLEOTIDE SEQUENCE</scope>
    <source>
        <strain evidence="12">AF72</strain>
    </source>
</reference>
<evidence type="ECO:0000256" key="2">
    <source>
        <dbReference type="ARBA" id="ARBA00022448"/>
    </source>
</evidence>
<keyword evidence="7 10" id="KW-0472">Membrane</keyword>
<comment type="caution">
    <text evidence="12">The sequence shown here is derived from an EMBL/GenBank/DDBJ whole genome shotgun (WGS) entry which is preliminary data.</text>
</comment>
<evidence type="ECO:0000256" key="6">
    <source>
        <dbReference type="ARBA" id="ARBA00023065"/>
    </source>
</evidence>
<evidence type="ECO:0000313" key="13">
    <source>
        <dbReference type="Proteomes" id="UP001177023"/>
    </source>
</evidence>
<keyword evidence="4 10" id="KW-1133">Transmembrane helix</keyword>
<dbReference type="GO" id="GO:0098719">
    <property type="term" value="P:sodium ion import across plasma membrane"/>
    <property type="evidence" value="ECO:0007669"/>
    <property type="project" value="TreeGrafter"/>
</dbReference>
<dbReference type="GO" id="GO:0015385">
    <property type="term" value="F:sodium:proton antiporter activity"/>
    <property type="evidence" value="ECO:0007669"/>
    <property type="project" value="InterPro"/>
</dbReference>
<dbReference type="GO" id="GO:0005886">
    <property type="term" value="C:plasma membrane"/>
    <property type="evidence" value="ECO:0007669"/>
    <property type="project" value="TreeGrafter"/>
</dbReference>
<dbReference type="InterPro" id="IPR004709">
    <property type="entry name" value="NaH_exchanger"/>
</dbReference>
<dbReference type="NCBIfam" id="TIGR00840">
    <property type="entry name" value="b_cpa1"/>
    <property type="match status" value="1"/>
</dbReference>
<dbReference type="PANTHER" id="PTHR10110:SF98">
    <property type="entry name" value="SODIUM_HYDROGEN EXCHANGER"/>
    <property type="match status" value="1"/>
</dbReference>
<sequence length="272" mass="30075">EEGENEPAEKRFQVIHNQWDHVKTPYTIAIWILIASGARIFFVLSKPCTRFLPDSSLLIVVGLGLGALLKYGGASVDVYTLTSHAFFIYLLPPIIFDAGYFMPNRALFENIDSVLLFAVAGTIWNCAAIGLSLYALSLWNWFTVSFSLLDILLFSSLISAVDPVAVIAIFEEINVNAFLFVNVFGEALFNDGVTVVLYNLFNSFQALGAENLITRDYPSRRALVFVVAIGGIIVGVVFAFLASFVTKYSEELRAMATVFVFVVPYVSYLTAE</sequence>
<organism evidence="12 13">
    <name type="scientific">Mesorhabditis spiculigera</name>
    <dbReference type="NCBI Taxonomy" id="96644"/>
    <lineage>
        <taxon>Eukaryota</taxon>
        <taxon>Metazoa</taxon>
        <taxon>Ecdysozoa</taxon>
        <taxon>Nematoda</taxon>
        <taxon>Chromadorea</taxon>
        <taxon>Rhabditida</taxon>
        <taxon>Rhabditina</taxon>
        <taxon>Rhabditomorpha</taxon>
        <taxon>Rhabditoidea</taxon>
        <taxon>Rhabditidae</taxon>
        <taxon>Mesorhabditinae</taxon>
        <taxon>Mesorhabditis</taxon>
    </lineage>
</organism>
<dbReference type="PRINTS" id="PR01084">
    <property type="entry name" value="NAHEXCHNGR"/>
</dbReference>
<feature type="transmembrane region" description="Helical" evidence="10">
    <location>
        <begin position="81"/>
        <end position="102"/>
    </location>
</feature>
<gene>
    <name evidence="12" type="ORF">MSPICULIGERA_LOCUS3448</name>
</gene>
<feature type="transmembrane region" description="Helical" evidence="10">
    <location>
        <begin position="51"/>
        <end position="69"/>
    </location>
</feature>
<feature type="transmembrane region" description="Helical" evidence="10">
    <location>
        <begin position="221"/>
        <end position="245"/>
    </location>
</feature>
<evidence type="ECO:0000256" key="3">
    <source>
        <dbReference type="ARBA" id="ARBA00022692"/>
    </source>
</evidence>